<comment type="subcellular location">
    <subcellularLocation>
        <location evidence="1 3">Nucleus</location>
    </subcellularLocation>
</comment>
<sequence length="255" mass="29001">MASIPQYFSNEFYAFHNPMSGGNNGGGIAMWSEECLPPFSDNGILNVEPLEPHDIVPSISMSLFPERLGVSDMAVPSLMERNINMGSYGIAGPHGFECRYQHEVCDQFGDDSSSGVVPNFWPVYSVAVDNWGIQGKPAPEVEEPTLKIGKYSVEERKDRILRYLKKRNQRNFNKTIKYACRKTLADKRVRVRGRFAKNNEPCEDEVRMKMTDNPTEAKDFSYYADCVQNLQIKHDDEDWLQEAMVSLMYSPYIGG</sequence>
<evidence type="ECO:0000256" key="3">
    <source>
        <dbReference type="PROSITE-ProRule" id="PRU00357"/>
    </source>
</evidence>
<dbReference type="PANTHER" id="PTHR31319:SF110">
    <property type="entry name" value="CCT MOTIF FAMILY PROTEIN"/>
    <property type="match status" value="1"/>
</dbReference>
<dbReference type="InterPro" id="IPR045281">
    <property type="entry name" value="CONSTANS-like"/>
</dbReference>
<reference evidence="5 6" key="1">
    <citation type="submission" date="2024-02" db="EMBL/GenBank/DDBJ databases">
        <authorList>
            <person name="Vignale AGUSTIN F."/>
            <person name="Sosa J E."/>
            <person name="Modenutti C."/>
        </authorList>
    </citation>
    <scope>NUCLEOTIDE SEQUENCE [LARGE SCALE GENOMIC DNA]</scope>
</reference>
<dbReference type="Pfam" id="PF06203">
    <property type="entry name" value="CCT"/>
    <property type="match status" value="1"/>
</dbReference>
<feature type="domain" description="CCT" evidence="4">
    <location>
        <begin position="156"/>
        <end position="198"/>
    </location>
</feature>
<evidence type="ECO:0000256" key="2">
    <source>
        <dbReference type="ARBA" id="ARBA00023242"/>
    </source>
</evidence>
<organism evidence="5 6">
    <name type="scientific">Ilex paraguariensis</name>
    <name type="common">yerba mate</name>
    <dbReference type="NCBI Taxonomy" id="185542"/>
    <lineage>
        <taxon>Eukaryota</taxon>
        <taxon>Viridiplantae</taxon>
        <taxon>Streptophyta</taxon>
        <taxon>Embryophyta</taxon>
        <taxon>Tracheophyta</taxon>
        <taxon>Spermatophyta</taxon>
        <taxon>Magnoliopsida</taxon>
        <taxon>eudicotyledons</taxon>
        <taxon>Gunneridae</taxon>
        <taxon>Pentapetalae</taxon>
        <taxon>asterids</taxon>
        <taxon>campanulids</taxon>
        <taxon>Aquifoliales</taxon>
        <taxon>Aquifoliaceae</taxon>
        <taxon>Ilex</taxon>
    </lineage>
</organism>
<evidence type="ECO:0000259" key="4">
    <source>
        <dbReference type="PROSITE" id="PS51017"/>
    </source>
</evidence>
<keyword evidence="6" id="KW-1185">Reference proteome</keyword>
<dbReference type="PROSITE" id="PS51017">
    <property type="entry name" value="CCT"/>
    <property type="match status" value="1"/>
</dbReference>
<dbReference type="GO" id="GO:0005634">
    <property type="term" value="C:nucleus"/>
    <property type="evidence" value="ECO:0007669"/>
    <property type="project" value="UniProtKB-SubCell"/>
</dbReference>
<name>A0ABC8SKS2_9AQUA</name>
<evidence type="ECO:0000313" key="6">
    <source>
        <dbReference type="Proteomes" id="UP001642360"/>
    </source>
</evidence>
<evidence type="ECO:0000256" key="1">
    <source>
        <dbReference type="ARBA" id="ARBA00004123"/>
    </source>
</evidence>
<evidence type="ECO:0000313" key="5">
    <source>
        <dbReference type="EMBL" id="CAK9157776.1"/>
    </source>
</evidence>
<keyword evidence="2 3" id="KW-0539">Nucleus</keyword>
<gene>
    <name evidence="5" type="ORF">ILEXP_LOCUS26347</name>
</gene>
<proteinExistence type="predicted"/>
<dbReference type="AlphaFoldDB" id="A0ABC8SKS2"/>
<accession>A0ABC8SKS2</accession>
<dbReference type="InterPro" id="IPR010402">
    <property type="entry name" value="CCT_domain"/>
</dbReference>
<dbReference type="EMBL" id="CAUOFW020003059">
    <property type="protein sequence ID" value="CAK9157776.1"/>
    <property type="molecule type" value="Genomic_DNA"/>
</dbReference>
<protein>
    <recommendedName>
        <fullName evidence="4">CCT domain-containing protein</fullName>
    </recommendedName>
</protein>
<comment type="caution">
    <text evidence="5">The sequence shown here is derived from an EMBL/GenBank/DDBJ whole genome shotgun (WGS) entry which is preliminary data.</text>
</comment>
<dbReference type="Proteomes" id="UP001642360">
    <property type="component" value="Unassembled WGS sequence"/>
</dbReference>
<dbReference type="PANTHER" id="PTHR31319">
    <property type="entry name" value="ZINC FINGER PROTEIN CONSTANS-LIKE 4"/>
    <property type="match status" value="1"/>
</dbReference>